<evidence type="ECO:0000256" key="1">
    <source>
        <dbReference type="ARBA" id="ARBA00010928"/>
    </source>
</evidence>
<feature type="domain" description="Gfo/Idh/MocA-like oxidoreductase N-terminal" evidence="3">
    <location>
        <begin position="7"/>
        <end position="138"/>
    </location>
</feature>
<dbReference type="EMBL" id="JBHSMH010000090">
    <property type="protein sequence ID" value="MFC5471195.1"/>
    <property type="molecule type" value="Genomic_DNA"/>
</dbReference>
<organism evidence="4 5">
    <name type="scientific">Cohnella suwonensis</name>
    <dbReference type="NCBI Taxonomy" id="696072"/>
    <lineage>
        <taxon>Bacteria</taxon>
        <taxon>Bacillati</taxon>
        <taxon>Bacillota</taxon>
        <taxon>Bacilli</taxon>
        <taxon>Bacillales</taxon>
        <taxon>Paenibacillaceae</taxon>
        <taxon>Cohnella</taxon>
    </lineage>
</organism>
<dbReference type="PANTHER" id="PTHR43708:SF5">
    <property type="entry name" value="CONSERVED EXPRESSED OXIDOREDUCTASE (EUROFUNG)-RELATED"/>
    <property type="match status" value="1"/>
</dbReference>
<sequence>MTGKKLRIGIVGLDTSHASAFTQLLHDKNHAYHVPGGEVAVAFPGGSADFEMSYSRIVGFTEQIRNQYGVTIVDSPEAVAEKCDAVLLLSVDGRVHLEQFRRIAAYRKPVFIDKPMAVCSADARAIAELARLHGVPLMSCSALRYAEGLTEALQESESGKVIGMDCYGPMALQPTQPGLFWYGVHTVEMLYRTLGKGCKRVSAVTNEEHDFVIGEWENGMIGTIRGNRRGNSQFGVLLHRENHTRFIDVYNHPKSYYASLLEKIMSLFTTGKSDIDVEETFQMIRFMEAANESRVSGLAVNL</sequence>
<dbReference type="SUPFAM" id="SSF51735">
    <property type="entry name" value="NAD(P)-binding Rossmann-fold domains"/>
    <property type="match status" value="1"/>
</dbReference>
<evidence type="ECO:0000259" key="3">
    <source>
        <dbReference type="Pfam" id="PF01408"/>
    </source>
</evidence>
<protein>
    <submittedName>
        <fullName evidence="4">Gfo/Idh/MocA family protein</fullName>
    </submittedName>
</protein>
<dbReference type="Gene3D" id="3.40.50.720">
    <property type="entry name" value="NAD(P)-binding Rossmann-like Domain"/>
    <property type="match status" value="1"/>
</dbReference>
<dbReference type="RefSeq" id="WP_209746231.1">
    <property type="nucleotide sequence ID" value="NZ_JBHSMH010000090.1"/>
</dbReference>
<dbReference type="Pfam" id="PF01408">
    <property type="entry name" value="GFO_IDH_MocA"/>
    <property type="match status" value="1"/>
</dbReference>
<keyword evidence="5" id="KW-1185">Reference proteome</keyword>
<dbReference type="InterPro" id="IPR051317">
    <property type="entry name" value="Gfo/Idh/MocA_oxidoreduct"/>
</dbReference>
<proteinExistence type="inferred from homology"/>
<dbReference type="InterPro" id="IPR036291">
    <property type="entry name" value="NAD(P)-bd_dom_sf"/>
</dbReference>
<comment type="caution">
    <text evidence="4">The sequence shown here is derived from an EMBL/GenBank/DDBJ whole genome shotgun (WGS) entry which is preliminary data.</text>
</comment>
<dbReference type="Proteomes" id="UP001596105">
    <property type="component" value="Unassembled WGS sequence"/>
</dbReference>
<name>A0ABW0LZG1_9BACL</name>
<gene>
    <name evidence="4" type="ORF">ACFPPD_21130</name>
</gene>
<evidence type="ECO:0000313" key="4">
    <source>
        <dbReference type="EMBL" id="MFC5471195.1"/>
    </source>
</evidence>
<comment type="similarity">
    <text evidence="1">Belongs to the Gfo/Idh/MocA family.</text>
</comment>
<evidence type="ECO:0000313" key="5">
    <source>
        <dbReference type="Proteomes" id="UP001596105"/>
    </source>
</evidence>
<dbReference type="Gene3D" id="3.30.360.10">
    <property type="entry name" value="Dihydrodipicolinate Reductase, domain 2"/>
    <property type="match status" value="1"/>
</dbReference>
<evidence type="ECO:0000256" key="2">
    <source>
        <dbReference type="ARBA" id="ARBA00023002"/>
    </source>
</evidence>
<keyword evidence="2" id="KW-0560">Oxidoreductase</keyword>
<dbReference type="InterPro" id="IPR000683">
    <property type="entry name" value="Gfo/Idh/MocA-like_OxRdtase_N"/>
</dbReference>
<accession>A0ABW0LZG1</accession>
<dbReference type="PANTHER" id="PTHR43708">
    <property type="entry name" value="CONSERVED EXPRESSED OXIDOREDUCTASE (EUROFUNG)"/>
    <property type="match status" value="1"/>
</dbReference>
<reference evidence="5" key="1">
    <citation type="journal article" date="2019" name="Int. J. Syst. Evol. Microbiol.">
        <title>The Global Catalogue of Microorganisms (GCM) 10K type strain sequencing project: providing services to taxonomists for standard genome sequencing and annotation.</title>
        <authorList>
            <consortium name="The Broad Institute Genomics Platform"/>
            <consortium name="The Broad Institute Genome Sequencing Center for Infectious Disease"/>
            <person name="Wu L."/>
            <person name="Ma J."/>
        </authorList>
    </citation>
    <scope>NUCLEOTIDE SEQUENCE [LARGE SCALE GENOMIC DNA]</scope>
    <source>
        <strain evidence="5">CCUG 57113</strain>
    </source>
</reference>